<keyword evidence="2" id="KW-1185">Reference proteome</keyword>
<protein>
    <submittedName>
        <fullName evidence="1">Uncharacterized protein</fullName>
    </submittedName>
</protein>
<gene>
    <name evidence="1" type="ORF">C5167_035349</name>
</gene>
<reference evidence="1 2" key="1">
    <citation type="journal article" date="2018" name="Science">
        <title>The opium poppy genome and morphinan production.</title>
        <authorList>
            <person name="Guo L."/>
            <person name="Winzer T."/>
            <person name="Yang X."/>
            <person name="Li Y."/>
            <person name="Ning Z."/>
            <person name="He Z."/>
            <person name="Teodor R."/>
            <person name="Lu Y."/>
            <person name="Bowser T.A."/>
            <person name="Graham I.A."/>
            <person name="Ye K."/>
        </authorList>
    </citation>
    <scope>NUCLEOTIDE SEQUENCE [LARGE SCALE GENOMIC DNA]</scope>
    <source>
        <strain evidence="2">cv. HN1</strain>
        <tissue evidence="1">Leaves</tissue>
    </source>
</reference>
<accession>A0A4Y7KJN9</accession>
<organism evidence="1 2">
    <name type="scientific">Papaver somniferum</name>
    <name type="common">Opium poppy</name>
    <dbReference type="NCBI Taxonomy" id="3469"/>
    <lineage>
        <taxon>Eukaryota</taxon>
        <taxon>Viridiplantae</taxon>
        <taxon>Streptophyta</taxon>
        <taxon>Embryophyta</taxon>
        <taxon>Tracheophyta</taxon>
        <taxon>Spermatophyta</taxon>
        <taxon>Magnoliopsida</taxon>
        <taxon>Ranunculales</taxon>
        <taxon>Papaveraceae</taxon>
        <taxon>Papaveroideae</taxon>
        <taxon>Papaver</taxon>
    </lineage>
</organism>
<evidence type="ECO:0000313" key="2">
    <source>
        <dbReference type="Proteomes" id="UP000316621"/>
    </source>
</evidence>
<dbReference type="InterPro" id="IPR023366">
    <property type="entry name" value="ATP_synth_asu-like_sf"/>
</dbReference>
<dbReference type="Proteomes" id="UP000316621">
    <property type="component" value="Chromosome 7"/>
</dbReference>
<sequence length="66" mass="7264">MKKVKRNLSLVSCNRDVYPEMLKESVCCSVGCQGYQVQSSFADGVARAAMYDLIHVGHDSLLGEII</sequence>
<proteinExistence type="predicted"/>
<dbReference type="Gene3D" id="2.40.30.20">
    <property type="match status" value="1"/>
</dbReference>
<dbReference type="EMBL" id="CM010721">
    <property type="protein sequence ID" value="RZC72159.1"/>
    <property type="molecule type" value="Genomic_DNA"/>
</dbReference>
<dbReference type="Gramene" id="RZC72159">
    <property type="protein sequence ID" value="RZC72159"/>
    <property type="gene ID" value="C5167_035349"/>
</dbReference>
<evidence type="ECO:0000313" key="1">
    <source>
        <dbReference type="EMBL" id="RZC72159.1"/>
    </source>
</evidence>
<name>A0A4Y7KJN9_PAPSO</name>
<dbReference type="AlphaFoldDB" id="A0A4Y7KJN9"/>